<dbReference type="InterPro" id="IPR010540">
    <property type="entry name" value="CmpB_TMEM229"/>
</dbReference>
<feature type="transmembrane region" description="Helical" evidence="1">
    <location>
        <begin position="332"/>
        <end position="350"/>
    </location>
</feature>
<keyword evidence="1" id="KW-0812">Transmembrane</keyword>
<sequence length="431" mass="49245">MRYTGYELLWLFFLYSFGGWVLETIFATIRQKNFANRGLINGPVCIMYGFSAVFIEMILHDLTGIWLYLFATVNITVIEWIAGHLVEIFYHERWWDYSGHKFNLDGYISLSSSLTWGALGYLTVRWGNSIFVGLFNLIPGLIGTVLIWSMVGILLLDNLASLMLLAGRSGRLDRWEAVNSQIANVTARLAKWIAGRVEKRIHKAYPKAYQTEKEPREKDVFASGCGFYKLAVLFFISAFLGDVVETIWCRIAMGSWMSRSSVVWGPFSVVWGIAVAAVTALLHRYRNRSCLFLFVAGTLLGGAYEYLCSVVLEAVTGKIFWDYSGYRFNLGGRINLTFCLFWGAAAIIWFKGLYPRISRQIEKIPVKIGKVLTWMMLVFMVCNLLVSYLALNRYTQREEGIPAANQVQEWLDENYSDEVMERIYPKAKDAP</sequence>
<dbReference type="EMBL" id="DVOS01000021">
    <property type="protein sequence ID" value="HIV22612.1"/>
    <property type="molecule type" value="Genomic_DNA"/>
</dbReference>
<feature type="transmembrane region" description="Helical" evidence="1">
    <location>
        <begin position="371"/>
        <end position="391"/>
    </location>
</feature>
<feature type="transmembrane region" description="Helical" evidence="1">
    <location>
        <begin position="6"/>
        <end position="26"/>
    </location>
</feature>
<reference evidence="2" key="2">
    <citation type="journal article" date="2021" name="PeerJ">
        <title>Extensive microbial diversity within the chicken gut microbiome revealed by metagenomics and culture.</title>
        <authorList>
            <person name="Gilroy R."/>
            <person name="Ravi A."/>
            <person name="Getino M."/>
            <person name="Pursley I."/>
            <person name="Horton D.L."/>
            <person name="Alikhan N.F."/>
            <person name="Baker D."/>
            <person name="Gharbi K."/>
            <person name="Hall N."/>
            <person name="Watson M."/>
            <person name="Adriaenssens E.M."/>
            <person name="Foster-Nyarko E."/>
            <person name="Jarju S."/>
            <person name="Secka A."/>
            <person name="Antonio M."/>
            <person name="Oren A."/>
            <person name="Chaudhuri R.R."/>
            <person name="La Ragione R."/>
            <person name="Hildebrand F."/>
            <person name="Pallen M.J."/>
        </authorList>
    </citation>
    <scope>NUCLEOTIDE SEQUENCE</scope>
    <source>
        <strain evidence="2">ChiBcec6-7307</strain>
    </source>
</reference>
<dbReference type="AlphaFoldDB" id="A0A9D1NXX5"/>
<protein>
    <submittedName>
        <fullName evidence="2">ABC transporter permease</fullName>
    </submittedName>
</protein>
<feature type="transmembrane region" description="Helical" evidence="1">
    <location>
        <begin position="38"/>
        <end position="59"/>
    </location>
</feature>
<evidence type="ECO:0000313" key="3">
    <source>
        <dbReference type="Proteomes" id="UP000886889"/>
    </source>
</evidence>
<dbReference type="Proteomes" id="UP000886889">
    <property type="component" value="Unassembled WGS sequence"/>
</dbReference>
<proteinExistence type="predicted"/>
<evidence type="ECO:0000256" key="1">
    <source>
        <dbReference type="SAM" id="Phobius"/>
    </source>
</evidence>
<feature type="transmembrane region" description="Helical" evidence="1">
    <location>
        <begin position="65"/>
        <end position="90"/>
    </location>
</feature>
<name>A0A9D1NXX5_9FIRM</name>
<dbReference type="Pfam" id="PF06541">
    <property type="entry name" value="ABC_trans_CmpB"/>
    <property type="match status" value="2"/>
</dbReference>
<feature type="transmembrane region" description="Helical" evidence="1">
    <location>
        <begin position="220"/>
        <end position="241"/>
    </location>
</feature>
<feature type="transmembrane region" description="Helical" evidence="1">
    <location>
        <begin position="290"/>
        <end position="312"/>
    </location>
</feature>
<keyword evidence="1" id="KW-0472">Membrane</keyword>
<feature type="transmembrane region" description="Helical" evidence="1">
    <location>
        <begin position="102"/>
        <end position="124"/>
    </location>
</feature>
<accession>A0A9D1NXX5</accession>
<reference evidence="2" key="1">
    <citation type="submission" date="2020-10" db="EMBL/GenBank/DDBJ databases">
        <authorList>
            <person name="Gilroy R."/>
        </authorList>
    </citation>
    <scope>NUCLEOTIDE SEQUENCE</scope>
    <source>
        <strain evidence="2">ChiBcec6-7307</strain>
    </source>
</reference>
<feature type="transmembrane region" description="Helical" evidence="1">
    <location>
        <begin position="130"/>
        <end position="156"/>
    </location>
</feature>
<organism evidence="2 3">
    <name type="scientific">Candidatus Merdiplasma excrementigallinarum</name>
    <dbReference type="NCBI Taxonomy" id="2840864"/>
    <lineage>
        <taxon>Bacteria</taxon>
        <taxon>Bacillati</taxon>
        <taxon>Bacillota</taxon>
        <taxon>Clostridia</taxon>
        <taxon>Lachnospirales</taxon>
        <taxon>Lachnospiraceae</taxon>
        <taxon>Lachnospiraceae incertae sedis</taxon>
        <taxon>Candidatus Merdiplasma</taxon>
    </lineage>
</organism>
<gene>
    <name evidence="2" type="ORF">IAC80_01600</name>
</gene>
<keyword evidence="1" id="KW-1133">Transmembrane helix</keyword>
<feature type="transmembrane region" description="Helical" evidence="1">
    <location>
        <begin position="261"/>
        <end position="283"/>
    </location>
</feature>
<comment type="caution">
    <text evidence="2">The sequence shown here is derived from an EMBL/GenBank/DDBJ whole genome shotgun (WGS) entry which is preliminary data.</text>
</comment>
<evidence type="ECO:0000313" key="2">
    <source>
        <dbReference type="EMBL" id="HIV22612.1"/>
    </source>
</evidence>